<dbReference type="GO" id="GO:0016020">
    <property type="term" value="C:membrane"/>
    <property type="evidence" value="ECO:0007669"/>
    <property type="project" value="InterPro"/>
</dbReference>
<keyword evidence="8" id="KW-0175">Coiled coil</keyword>
<evidence type="ECO:0000256" key="7">
    <source>
        <dbReference type="ARBA" id="ARBA00046280"/>
    </source>
</evidence>
<evidence type="ECO:0000256" key="6">
    <source>
        <dbReference type="ARBA" id="ARBA00023136"/>
    </source>
</evidence>
<accession>A0A6G1S5W6</accession>
<feature type="region of interest" description="Disordered" evidence="9">
    <location>
        <begin position="1"/>
        <end position="34"/>
    </location>
</feature>
<dbReference type="SUPFAM" id="SSF58038">
    <property type="entry name" value="SNARE fusion complex"/>
    <property type="match status" value="1"/>
</dbReference>
<keyword evidence="3 10" id="KW-0812">Transmembrane</keyword>
<dbReference type="AlphaFoldDB" id="A0A6G1S5W6"/>
<comment type="subcellular location">
    <subcellularLocation>
        <location evidence="7">Endomembrane system</location>
        <topology evidence="7">Single-pass type IV membrane protein</topology>
    </subcellularLocation>
</comment>
<reference evidence="12" key="1">
    <citation type="submission" date="2018-10" db="EMBL/GenBank/DDBJ databases">
        <title>Transcriptome assembly of Aceria tosichella (Wheat curl mite) Type 2.</title>
        <authorList>
            <person name="Scully E.D."/>
            <person name="Geib S.M."/>
            <person name="Palmer N.A."/>
            <person name="Gupta A.K."/>
            <person name="Sarath G."/>
            <person name="Tatineni S."/>
        </authorList>
    </citation>
    <scope>NUCLEOTIDE SEQUENCE</scope>
    <source>
        <strain evidence="12">LincolnNE</strain>
    </source>
</reference>
<dbReference type="InterPro" id="IPR001388">
    <property type="entry name" value="Synaptobrevin-like"/>
</dbReference>
<evidence type="ECO:0000256" key="2">
    <source>
        <dbReference type="ARBA" id="ARBA00022448"/>
    </source>
</evidence>
<dbReference type="PIRSF" id="PIRSF005409">
    <property type="entry name" value="Synaptobrevin_euk"/>
    <property type="match status" value="1"/>
</dbReference>
<proteinExistence type="inferred from homology"/>
<dbReference type="PANTHER" id="PTHR45701">
    <property type="entry name" value="SYNAPTOBREVIN FAMILY MEMBER"/>
    <property type="match status" value="1"/>
</dbReference>
<evidence type="ECO:0000256" key="9">
    <source>
        <dbReference type="SAM" id="MobiDB-lite"/>
    </source>
</evidence>
<gene>
    <name evidence="12" type="primary">vamp2</name>
    <name evidence="12" type="ORF">g.686</name>
</gene>
<dbReference type="PRINTS" id="PR00219">
    <property type="entry name" value="SYNAPTOBREVN"/>
</dbReference>
<dbReference type="InterPro" id="IPR016444">
    <property type="entry name" value="Synaptobrevin/VAMP"/>
</dbReference>
<evidence type="ECO:0000259" key="11">
    <source>
        <dbReference type="PROSITE" id="PS50892"/>
    </source>
</evidence>
<dbReference type="PROSITE" id="PS50892">
    <property type="entry name" value="V_SNARE"/>
    <property type="match status" value="1"/>
</dbReference>
<sequence>MDVEAGESYQNEKGAGGPSQPPSSSSNQRLPGDGKIKELQGDVEQLTNVMQTNIKKVLERGDRMDVLNERSELLTSRASEFRINSRSIRRKLWWQNLRFQIIIGVVITSLVIIIVYYLAH</sequence>
<keyword evidence="5 10" id="KW-1133">Transmembrane helix</keyword>
<keyword evidence="4" id="KW-0653">Protein transport</keyword>
<organism evidence="12">
    <name type="scientific">Aceria tosichella</name>
    <name type="common">wheat curl mite</name>
    <dbReference type="NCBI Taxonomy" id="561515"/>
    <lineage>
        <taxon>Eukaryota</taxon>
        <taxon>Metazoa</taxon>
        <taxon>Ecdysozoa</taxon>
        <taxon>Arthropoda</taxon>
        <taxon>Chelicerata</taxon>
        <taxon>Arachnida</taxon>
        <taxon>Acari</taxon>
        <taxon>Acariformes</taxon>
        <taxon>Trombidiformes</taxon>
        <taxon>Prostigmata</taxon>
        <taxon>Eupodina</taxon>
        <taxon>Eriophyoidea</taxon>
        <taxon>Eriophyidae</taxon>
        <taxon>Eriophyinae</taxon>
        <taxon>Aceriini</taxon>
        <taxon>Aceria</taxon>
    </lineage>
</organism>
<dbReference type="GO" id="GO:0005737">
    <property type="term" value="C:cytoplasm"/>
    <property type="evidence" value="ECO:0007669"/>
    <property type="project" value="UniProtKB-ARBA"/>
</dbReference>
<dbReference type="Gene3D" id="1.20.5.110">
    <property type="match status" value="1"/>
</dbReference>
<keyword evidence="6 10" id="KW-0472">Membrane</keyword>
<evidence type="ECO:0000256" key="5">
    <source>
        <dbReference type="ARBA" id="ARBA00022989"/>
    </source>
</evidence>
<dbReference type="GO" id="GO:0016192">
    <property type="term" value="P:vesicle-mediated transport"/>
    <property type="evidence" value="ECO:0007669"/>
    <property type="project" value="InterPro"/>
</dbReference>
<evidence type="ECO:0000313" key="12">
    <source>
        <dbReference type="EMBL" id="MDE45320.1"/>
    </source>
</evidence>
<evidence type="ECO:0000256" key="1">
    <source>
        <dbReference type="ARBA" id="ARBA00008025"/>
    </source>
</evidence>
<protein>
    <submittedName>
        <fullName evidence="12">Vesicle-associated membrane protein 2</fullName>
    </submittedName>
</protein>
<feature type="transmembrane region" description="Helical" evidence="10">
    <location>
        <begin position="99"/>
        <end position="119"/>
    </location>
</feature>
<evidence type="ECO:0000256" key="4">
    <source>
        <dbReference type="ARBA" id="ARBA00022927"/>
    </source>
</evidence>
<comment type="similarity">
    <text evidence="1">Belongs to the synaptobrevin family.</text>
</comment>
<dbReference type="FunFam" id="1.20.5.110:FF:000004">
    <property type="entry name" value="Vesicle-associated membrane protein 7"/>
    <property type="match status" value="1"/>
</dbReference>
<dbReference type="Pfam" id="PF00957">
    <property type="entry name" value="Synaptobrevin"/>
    <property type="match status" value="1"/>
</dbReference>
<evidence type="ECO:0000256" key="10">
    <source>
        <dbReference type="SAM" id="Phobius"/>
    </source>
</evidence>
<keyword evidence="2" id="KW-0813">Transport</keyword>
<dbReference type="GO" id="GO:0012505">
    <property type="term" value="C:endomembrane system"/>
    <property type="evidence" value="ECO:0007669"/>
    <property type="project" value="UniProtKB-SubCell"/>
</dbReference>
<evidence type="ECO:0000256" key="3">
    <source>
        <dbReference type="ARBA" id="ARBA00022692"/>
    </source>
</evidence>
<dbReference type="GO" id="GO:0015031">
    <property type="term" value="P:protein transport"/>
    <property type="evidence" value="ECO:0007669"/>
    <property type="project" value="UniProtKB-KW"/>
</dbReference>
<name>A0A6G1S5W6_9ACAR</name>
<feature type="domain" description="V-SNARE coiled-coil homology" evidence="11">
    <location>
        <begin position="35"/>
        <end position="95"/>
    </location>
</feature>
<dbReference type="InterPro" id="IPR042855">
    <property type="entry name" value="V_SNARE_CC"/>
</dbReference>
<evidence type="ECO:0000256" key="8">
    <source>
        <dbReference type="PROSITE-ProRule" id="PRU00290"/>
    </source>
</evidence>
<dbReference type="EMBL" id="GGYP01000549">
    <property type="protein sequence ID" value="MDE45320.1"/>
    <property type="molecule type" value="Transcribed_RNA"/>
</dbReference>